<reference evidence="3" key="1">
    <citation type="journal article" date="2005" name="Nature">
        <title>The map-based sequence of the rice genome.</title>
        <authorList>
            <consortium name="International rice genome sequencing project (IRGSP)"/>
            <person name="Matsumoto T."/>
            <person name="Wu J."/>
            <person name="Kanamori H."/>
            <person name="Katayose Y."/>
            <person name="Fujisawa M."/>
            <person name="Namiki N."/>
            <person name="Mizuno H."/>
            <person name="Yamamoto K."/>
            <person name="Antonio B.A."/>
            <person name="Baba T."/>
            <person name="Sakata K."/>
            <person name="Nagamura Y."/>
            <person name="Aoki H."/>
            <person name="Arikawa K."/>
            <person name="Arita K."/>
            <person name="Bito T."/>
            <person name="Chiden Y."/>
            <person name="Fujitsuka N."/>
            <person name="Fukunaka R."/>
            <person name="Hamada M."/>
            <person name="Harada C."/>
            <person name="Hayashi A."/>
            <person name="Hijishita S."/>
            <person name="Honda M."/>
            <person name="Hosokawa S."/>
            <person name="Ichikawa Y."/>
            <person name="Idonuma A."/>
            <person name="Iijima M."/>
            <person name="Ikeda M."/>
            <person name="Ikeno M."/>
            <person name="Ito K."/>
            <person name="Ito S."/>
            <person name="Ito T."/>
            <person name="Ito Y."/>
            <person name="Ito Y."/>
            <person name="Iwabuchi A."/>
            <person name="Kamiya K."/>
            <person name="Karasawa W."/>
            <person name="Kurita K."/>
            <person name="Katagiri S."/>
            <person name="Kikuta A."/>
            <person name="Kobayashi H."/>
            <person name="Kobayashi N."/>
            <person name="Machita K."/>
            <person name="Maehara T."/>
            <person name="Masukawa M."/>
            <person name="Mizubayashi T."/>
            <person name="Mukai Y."/>
            <person name="Nagasaki H."/>
            <person name="Nagata Y."/>
            <person name="Naito S."/>
            <person name="Nakashima M."/>
            <person name="Nakama Y."/>
            <person name="Nakamichi Y."/>
            <person name="Nakamura M."/>
            <person name="Meguro A."/>
            <person name="Negishi M."/>
            <person name="Ohta I."/>
            <person name="Ohta T."/>
            <person name="Okamoto M."/>
            <person name="Ono N."/>
            <person name="Saji S."/>
            <person name="Sakaguchi M."/>
            <person name="Sakai K."/>
            <person name="Shibata M."/>
            <person name="Shimokawa T."/>
            <person name="Song J."/>
            <person name="Takazaki Y."/>
            <person name="Terasawa K."/>
            <person name="Tsugane M."/>
            <person name="Tsuji K."/>
            <person name="Ueda S."/>
            <person name="Waki K."/>
            <person name="Yamagata H."/>
            <person name="Yamamoto M."/>
            <person name="Yamamoto S."/>
            <person name="Yamane H."/>
            <person name="Yoshiki S."/>
            <person name="Yoshihara R."/>
            <person name="Yukawa K."/>
            <person name="Zhong H."/>
            <person name="Yano M."/>
            <person name="Yuan Q."/>
            <person name="Ouyang S."/>
            <person name="Liu J."/>
            <person name="Jones K.M."/>
            <person name="Gansberger K."/>
            <person name="Moffat K."/>
            <person name="Hill J."/>
            <person name="Bera J."/>
            <person name="Fadrosh D."/>
            <person name="Jin S."/>
            <person name="Johri S."/>
            <person name="Kim M."/>
            <person name="Overton L."/>
            <person name="Reardon M."/>
            <person name="Tsitrin T."/>
            <person name="Vuong H."/>
            <person name="Weaver B."/>
            <person name="Ciecko A."/>
            <person name="Tallon L."/>
            <person name="Jackson J."/>
            <person name="Pai G."/>
            <person name="Aken S.V."/>
            <person name="Utterback T."/>
            <person name="Reidmuller S."/>
            <person name="Feldblyum T."/>
            <person name="Hsiao J."/>
            <person name="Zismann V."/>
            <person name="Iobst S."/>
            <person name="de Vazeille A.R."/>
            <person name="Buell C.R."/>
            <person name="Ying K."/>
            <person name="Li Y."/>
            <person name="Lu T."/>
            <person name="Huang Y."/>
            <person name="Zhao Q."/>
            <person name="Feng Q."/>
            <person name="Zhang L."/>
            <person name="Zhu J."/>
            <person name="Weng Q."/>
            <person name="Mu J."/>
            <person name="Lu Y."/>
            <person name="Fan D."/>
            <person name="Liu Y."/>
            <person name="Guan J."/>
            <person name="Zhang Y."/>
            <person name="Yu S."/>
            <person name="Liu X."/>
            <person name="Zhang Y."/>
            <person name="Hong G."/>
            <person name="Han B."/>
            <person name="Choisne N."/>
            <person name="Demange N."/>
            <person name="Orjeda G."/>
            <person name="Samain S."/>
            <person name="Cattolico L."/>
            <person name="Pelletier E."/>
            <person name="Couloux A."/>
            <person name="Segurens B."/>
            <person name="Wincker P."/>
            <person name="D'Hont A."/>
            <person name="Scarpelli C."/>
            <person name="Weissenbach J."/>
            <person name="Salanoubat M."/>
            <person name="Quetier F."/>
            <person name="Yu Y."/>
            <person name="Kim H.R."/>
            <person name="Rambo T."/>
            <person name="Currie J."/>
            <person name="Collura K."/>
            <person name="Luo M."/>
            <person name="Yang T."/>
            <person name="Ammiraju J.S.S."/>
            <person name="Engler F."/>
            <person name="Soderlund C."/>
            <person name="Wing R.A."/>
            <person name="Palmer L.E."/>
            <person name="de la Bastide M."/>
            <person name="Spiegel L."/>
            <person name="Nascimento L."/>
            <person name="Zutavern T."/>
            <person name="O'Shaughnessy A."/>
            <person name="Dike S."/>
            <person name="Dedhia N."/>
            <person name="Preston R."/>
            <person name="Balija V."/>
            <person name="McCombie W.R."/>
            <person name="Chow T."/>
            <person name="Chen H."/>
            <person name="Chung M."/>
            <person name="Chen C."/>
            <person name="Shaw J."/>
            <person name="Wu H."/>
            <person name="Hsiao K."/>
            <person name="Chao Y."/>
            <person name="Chu M."/>
            <person name="Cheng C."/>
            <person name="Hour A."/>
            <person name="Lee P."/>
            <person name="Lin S."/>
            <person name="Lin Y."/>
            <person name="Liou J."/>
            <person name="Liu S."/>
            <person name="Hsing Y."/>
            <person name="Raghuvanshi S."/>
            <person name="Mohanty A."/>
            <person name="Bharti A.K."/>
            <person name="Gaur A."/>
            <person name="Gupta V."/>
            <person name="Kumar D."/>
            <person name="Ravi V."/>
            <person name="Vij S."/>
            <person name="Kapur A."/>
            <person name="Khurana P."/>
            <person name="Khurana P."/>
            <person name="Khurana J.P."/>
            <person name="Tyagi A.K."/>
            <person name="Gaikwad K."/>
            <person name="Singh A."/>
            <person name="Dalal V."/>
            <person name="Srivastava S."/>
            <person name="Dixit A."/>
            <person name="Pal A.K."/>
            <person name="Ghazi I.A."/>
            <person name="Yadav M."/>
            <person name="Pandit A."/>
            <person name="Bhargava A."/>
            <person name="Sureshbabu K."/>
            <person name="Batra K."/>
            <person name="Sharma T.R."/>
            <person name="Mohapatra T."/>
            <person name="Singh N.K."/>
            <person name="Messing J."/>
            <person name="Nelson A.B."/>
            <person name="Fuks G."/>
            <person name="Kavchok S."/>
            <person name="Keizer G."/>
            <person name="Linton E."/>
            <person name="Llaca V."/>
            <person name="Song R."/>
            <person name="Tanyolac B."/>
            <person name="Young S."/>
            <person name="Ho-Il K."/>
            <person name="Hahn J.H."/>
            <person name="Sangsakoo G."/>
            <person name="Vanavichit A."/>
            <person name="de Mattos Luiz.A.T."/>
            <person name="Zimmer P.D."/>
            <person name="Malone G."/>
            <person name="Dellagostin O."/>
            <person name="de Oliveira A.C."/>
            <person name="Bevan M."/>
            <person name="Bancroft I."/>
            <person name="Minx P."/>
            <person name="Cordum H."/>
            <person name="Wilson R."/>
            <person name="Cheng Z."/>
            <person name="Jin W."/>
            <person name="Jiang J."/>
            <person name="Leong S.A."/>
            <person name="Iwama H."/>
            <person name="Gojobori T."/>
            <person name="Itoh T."/>
            <person name="Niimura Y."/>
            <person name="Fujii Y."/>
            <person name="Habara T."/>
            <person name="Sakai H."/>
            <person name="Sato Y."/>
            <person name="Wilson G."/>
            <person name="Kumar K."/>
            <person name="McCouch S."/>
            <person name="Juretic N."/>
            <person name="Hoen D."/>
            <person name="Wright S."/>
            <person name="Bruskiewich R."/>
            <person name="Bureau T."/>
            <person name="Miyao A."/>
            <person name="Hirochika H."/>
            <person name="Nishikawa T."/>
            <person name="Kadowaki K."/>
            <person name="Sugiura M."/>
            <person name="Burr B."/>
            <person name="Sasaki T."/>
        </authorList>
    </citation>
    <scope>NUCLEOTIDE SEQUENCE [LARGE SCALE GENOMIC DNA]</scope>
    <source>
        <strain evidence="3">cv. Nipponbare</strain>
    </source>
</reference>
<name>Q69X82_ORYSJ</name>
<feature type="region of interest" description="Disordered" evidence="1">
    <location>
        <begin position="133"/>
        <end position="166"/>
    </location>
</feature>
<evidence type="ECO:0000256" key="1">
    <source>
        <dbReference type="SAM" id="MobiDB-lite"/>
    </source>
</evidence>
<evidence type="ECO:0000313" key="2">
    <source>
        <dbReference type="EMBL" id="BAD32919.1"/>
    </source>
</evidence>
<proteinExistence type="predicted"/>
<dbReference type="Proteomes" id="UP000000763">
    <property type="component" value="Chromosome 6"/>
</dbReference>
<feature type="compositionally biased region" description="Basic and acidic residues" evidence="1">
    <location>
        <begin position="137"/>
        <end position="166"/>
    </location>
</feature>
<dbReference type="AlphaFoldDB" id="Q69X82"/>
<organism evidence="2 3">
    <name type="scientific">Oryza sativa subsp. japonica</name>
    <name type="common">Rice</name>
    <dbReference type="NCBI Taxonomy" id="39947"/>
    <lineage>
        <taxon>Eukaryota</taxon>
        <taxon>Viridiplantae</taxon>
        <taxon>Streptophyta</taxon>
        <taxon>Embryophyta</taxon>
        <taxon>Tracheophyta</taxon>
        <taxon>Spermatophyta</taxon>
        <taxon>Magnoliopsida</taxon>
        <taxon>Liliopsida</taxon>
        <taxon>Poales</taxon>
        <taxon>Poaceae</taxon>
        <taxon>BOP clade</taxon>
        <taxon>Oryzoideae</taxon>
        <taxon>Oryzeae</taxon>
        <taxon>Oryzinae</taxon>
        <taxon>Oryza</taxon>
        <taxon>Oryza sativa</taxon>
    </lineage>
</organism>
<feature type="region of interest" description="Disordered" evidence="1">
    <location>
        <begin position="1"/>
        <end position="50"/>
    </location>
</feature>
<accession>Q69X82</accession>
<evidence type="ECO:0000313" key="3">
    <source>
        <dbReference type="Proteomes" id="UP000000763"/>
    </source>
</evidence>
<feature type="region of interest" description="Disordered" evidence="1">
    <location>
        <begin position="84"/>
        <end position="120"/>
    </location>
</feature>
<reference evidence="3" key="2">
    <citation type="journal article" date="2008" name="Nucleic Acids Res.">
        <title>The rice annotation project database (RAP-DB): 2008 update.</title>
        <authorList>
            <consortium name="The rice annotation project (RAP)"/>
        </authorList>
    </citation>
    <scope>GENOME REANNOTATION</scope>
    <source>
        <strain evidence="3">cv. Nipponbare</strain>
    </source>
</reference>
<sequence>MPLSPSPLQESKSKSPPWPTSPACRRSPHPPTAASRHCPRPPALPPSPMGCRRCRSATDDVTMPGAGWCRWWWCERNDERRDMDSSPLLQLQSNAAVAPASSRRRRRRSLPTDGPQGGATLLKRQRTVAARMQATDGAKEKGEGREARGVGGRRDGETDQTGGRERRWRQWESIGGGATDVPAVAQRRSVKRLSLAMWASKSERWRRVAIRVEGWEREAGHGLGCDRLCEDGEV</sequence>
<protein>
    <submittedName>
        <fullName evidence="2">Uncharacterized protein</fullName>
    </submittedName>
</protein>
<gene>
    <name evidence="2" type="primary">P0633E08.28</name>
</gene>
<feature type="compositionally biased region" description="Polar residues" evidence="1">
    <location>
        <begin position="1"/>
        <end position="10"/>
    </location>
</feature>
<dbReference type="EMBL" id="AP003622">
    <property type="protein sequence ID" value="BAD32919.1"/>
    <property type="molecule type" value="Genomic_DNA"/>
</dbReference>